<sequence length="350" mass="39339">MARVQDLAAHRYRAMEELDSSASGASITSANDGHGANSSAEDDMSLSEAELDQSGNDHDPLDDVSDGEIDPSDISEDDVAQQPSYASAIRQIPFSDLAEAQTSLPSSKRPSHTPRSAHHTSSLSQQEPSEKLQALRDRLADLRAQKRKSKAKDRNQKAHNDDSGSGSDGEEGPHSRSSKHAPAEQTSKRPITRKRIITEVSNNPTHARDPRFSAASGYIDPTTVARRYAFLSTYRDGEIKELKEAVKKARDPEEKAKLRVAAGRMENRARVEKQREKEAEVRRQHKKEEREKVKQGKKPYFLKKGEVKKQVLVDKFEGMSGKDRERLVKRRKQKEAQREKRSMPGERRVQ</sequence>
<feature type="region of interest" description="Disordered" evidence="7">
    <location>
        <begin position="16"/>
        <end position="215"/>
    </location>
</feature>
<feature type="compositionally biased region" description="Acidic residues" evidence="7">
    <location>
        <begin position="40"/>
        <end position="51"/>
    </location>
</feature>
<dbReference type="AlphaFoldDB" id="A0A5N6KZH2"/>
<dbReference type="PANTHER" id="PTHR21738">
    <property type="entry name" value="RIBOSOMAL RNA PROCESSING PROTEIN 36 HOMOLOG"/>
    <property type="match status" value="1"/>
</dbReference>
<name>A0A5N6KZH2_9ROSI</name>
<evidence type="ECO:0000256" key="7">
    <source>
        <dbReference type="SAM" id="MobiDB-lite"/>
    </source>
</evidence>
<keyword evidence="9" id="KW-1185">Reference proteome</keyword>
<organism evidence="8 9">
    <name type="scientific">Carpinus fangiana</name>
    <dbReference type="NCBI Taxonomy" id="176857"/>
    <lineage>
        <taxon>Eukaryota</taxon>
        <taxon>Viridiplantae</taxon>
        <taxon>Streptophyta</taxon>
        <taxon>Embryophyta</taxon>
        <taxon>Tracheophyta</taxon>
        <taxon>Spermatophyta</taxon>
        <taxon>Magnoliopsida</taxon>
        <taxon>eudicotyledons</taxon>
        <taxon>Gunneridae</taxon>
        <taxon>Pentapetalae</taxon>
        <taxon>rosids</taxon>
        <taxon>fabids</taxon>
        <taxon>Fagales</taxon>
        <taxon>Betulaceae</taxon>
        <taxon>Carpinus</taxon>
    </lineage>
</organism>
<evidence type="ECO:0000256" key="6">
    <source>
        <dbReference type="RuleBase" id="RU368027"/>
    </source>
</evidence>
<keyword evidence="3 6" id="KW-0690">Ribosome biogenesis</keyword>
<feature type="region of interest" description="Disordered" evidence="7">
    <location>
        <begin position="322"/>
        <end position="350"/>
    </location>
</feature>
<feature type="region of interest" description="Disordered" evidence="7">
    <location>
        <begin position="264"/>
        <end position="300"/>
    </location>
</feature>
<evidence type="ECO:0000256" key="3">
    <source>
        <dbReference type="ARBA" id="ARBA00022517"/>
    </source>
</evidence>
<dbReference type="PANTHER" id="PTHR21738:SF0">
    <property type="entry name" value="RIBOSOMAL RNA PROCESSING PROTEIN 36 HOMOLOG"/>
    <property type="match status" value="1"/>
</dbReference>
<evidence type="ECO:0000313" key="8">
    <source>
        <dbReference type="EMBL" id="KAB8416387.1"/>
    </source>
</evidence>
<protein>
    <recommendedName>
        <fullName evidence="6">rRNA biogenesis protein RRP36</fullName>
    </recommendedName>
</protein>
<evidence type="ECO:0000256" key="2">
    <source>
        <dbReference type="ARBA" id="ARBA00009418"/>
    </source>
</evidence>
<feature type="compositionally biased region" description="Basic and acidic residues" evidence="7">
    <location>
        <begin position="152"/>
        <end position="162"/>
    </location>
</feature>
<comment type="function">
    <text evidence="6">Component of the 90S pre-ribosome involved in the maturation of rRNAs. Required for early cleavages of the pre-RNAs in the 40S ribosomal subunit maturation pathway.</text>
</comment>
<dbReference type="GO" id="GO:0030686">
    <property type="term" value="C:90S preribosome"/>
    <property type="evidence" value="ECO:0007669"/>
    <property type="project" value="TreeGrafter"/>
</dbReference>
<dbReference type="OrthoDB" id="448446at2759"/>
<feature type="compositionally biased region" description="Basic residues" evidence="7">
    <location>
        <begin position="109"/>
        <end position="118"/>
    </location>
</feature>
<evidence type="ECO:0000256" key="5">
    <source>
        <dbReference type="ARBA" id="ARBA00023242"/>
    </source>
</evidence>
<comment type="subunit">
    <text evidence="6">Associates with 90S and pre-40S pre-ribosomal particles.</text>
</comment>
<proteinExistence type="inferred from homology"/>
<keyword evidence="4 6" id="KW-0698">rRNA processing</keyword>
<dbReference type="Pfam" id="PF06102">
    <property type="entry name" value="RRP36"/>
    <property type="match status" value="1"/>
</dbReference>
<feature type="compositionally biased region" description="Basic and acidic residues" evidence="7">
    <location>
        <begin position="128"/>
        <end position="144"/>
    </location>
</feature>
<accession>A0A5N6KZH2</accession>
<feature type="compositionally biased region" description="Basic and acidic residues" evidence="7">
    <location>
        <begin position="265"/>
        <end position="294"/>
    </location>
</feature>
<dbReference type="InterPro" id="IPR009292">
    <property type="entry name" value="RRP36"/>
</dbReference>
<comment type="caution">
    <text evidence="8">The sequence shown here is derived from an EMBL/GenBank/DDBJ whole genome shotgun (WGS) entry which is preliminary data.</text>
</comment>
<evidence type="ECO:0000313" key="9">
    <source>
        <dbReference type="Proteomes" id="UP000327013"/>
    </source>
</evidence>
<feature type="compositionally biased region" description="Polar residues" evidence="7">
    <location>
        <begin position="20"/>
        <end position="39"/>
    </location>
</feature>
<dbReference type="GO" id="GO:0000462">
    <property type="term" value="P:maturation of SSU-rRNA from tricistronic rRNA transcript (SSU-rRNA, 5.8S rRNA, LSU-rRNA)"/>
    <property type="evidence" value="ECO:0007669"/>
    <property type="project" value="TreeGrafter"/>
</dbReference>
<comment type="similarity">
    <text evidence="2 6">Belongs to the RRP36 family.</text>
</comment>
<evidence type="ECO:0000256" key="4">
    <source>
        <dbReference type="ARBA" id="ARBA00022552"/>
    </source>
</evidence>
<dbReference type="EMBL" id="VIBQ01000031">
    <property type="protein sequence ID" value="KAB8416387.1"/>
    <property type="molecule type" value="Genomic_DNA"/>
</dbReference>
<feature type="compositionally biased region" description="Basic and acidic residues" evidence="7">
    <location>
        <begin position="334"/>
        <end position="350"/>
    </location>
</feature>
<gene>
    <name evidence="8" type="ORF">FH972_024906</name>
</gene>
<reference evidence="8 9" key="1">
    <citation type="submission" date="2019-06" db="EMBL/GenBank/DDBJ databases">
        <title>A chromosomal-level reference genome of Carpinus fangiana (Coryloideae, Betulaceae).</title>
        <authorList>
            <person name="Yang X."/>
            <person name="Wang Z."/>
            <person name="Zhang L."/>
            <person name="Hao G."/>
            <person name="Liu J."/>
            <person name="Yang Y."/>
        </authorList>
    </citation>
    <scope>NUCLEOTIDE SEQUENCE [LARGE SCALE GENOMIC DNA]</scope>
    <source>
        <strain evidence="8">Cfa_2016G</strain>
        <tissue evidence="8">Leaf</tissue>
    </source>
</reference>
<keyword evidence="5 6" id="KW-0539">Nucleus</keyword>
<feature type="compositionally biased region" description="Acidic residues" evidence="7">
    <location>
        <begin position="62"/>
        <end position="79"/>
    </location>
</feature>
<dbReference type="GO" id="GO:0005730">
    <property type="term" value="C:nucleolus"/>
    <property type="evidence" value="ECO:0007669"/>
    <property type="project" value="UniProtKB-SubCell"/>
</dbReference>
<comment type="subcellular location">
    <subcellularLocation>
        <location evidence="1 6">Nucleus</location>
        <location evidence="1 6">Nucleolus</location>
    </subcellularLocation>
</comment>
<keyword evidence="6" id="KW-0687">Ribonucleoprotein</keyword>
<evidence type="ECO:0000256" key="1">
    <source>
        <dbReference type="ARBA" id="ARBA00004604"/>
    </source>
</evidence>
<dbReference type="Proteomes" id="UP000327013">
    <property type="component" value="Unassembled WGS sequence"/>
</dbReference>